<evidence type="ECO:0000313" key="4">
    <source>
        <dbReference type="Proteomes" id="UP001497744"/>
    </source>
</evidence>
<feature type="compositionally biased region" description="Polar residues" evidence="1">
    <location>
        <begin position="64"/>
        <end position="73"/>
    </location>
</feature>
<protein>
    <recommendedName>
        <fullName evidence="2">Immune mapped protein 2 N-terminal domain-containing protein</fullName>
    </recommendedName>
</protein>
<dbReference type="InterPro" id="IPR040955">
    <property type="entry name" value="IMP2_N"/>
</dbReference>
<evidence type="ECO:0000313" key="3">
    <source>
        <dbReference type="EMBL" id="GIX64109.1"/>
    </source>
</evidence>
<evidence type="ECO:0000256" key="1">
    <source>
        <dbReference type="SAM" id="MobiDB-lite"/>
    </source>
</evidence>
<organism evidence="3 4">
    <name type="scientific">Babesia caballi</name>
    <dbReference type="NCBI Taxonomy" id="5871"/>
    <lineage>
        <taxon>Eukaryota</taxon>
        <taxon>Sar</taxon>
        <taxon>Alveolata</taxon>
        <taxon>Apicomplexa</taxon>
        <taxon>Aconoidasida</taxon>
        <taxon>Piroplasmida</taxon>
        <taxon>Babesiidae</taxon>
        <taxon>Babesia</taxon>
    </lineage>
</organism>
<dbReference type="RefSeq" id="XP_067716178.1">
    <property type="nucleotide sequence ID" value="XM_067860077.1"/>
</dbReference>
<name>A0AAV4M003_BABCB</name>
<dbReference type="GeneID" id="94195590"/>
<dbReference type="Pfam" id="PF18590">
    <property type="entry name" value="IMP2_N"/>
    <property type="match status" value="1"/>
</dbReference>
<reference evidence="3 4" key="1">
    <citation type="submission" date="2021-06" db="EMBL/GenBank/DDBJ databases">
        <title>Genome sequence of Babesia caballi.</title>
        <authorList>
            <person name="Yamagishi J."/>
            <person name="Kidaka T."/>
            <person name="Ochi A."/>
        </authorList>
    </citation>
    <scope>NUCLEOTIDE SEQUENCE [LARGE SCALE GENOMIC DNA]</scope>
    <source>
        <strain evidence="3">USDA-D6B2</strain>
    </source>
</reference>
<dbReference type="EMBL" id="BPLF01000003">
    <property type="protein sequence ID" value="GIX64109.1"/>
    <property type="molecule type" value="Genomic_DNA"/>
</dbReference>
<gene>
    <name evidence="3" type="ORF">BcabD6B2_35440</name>
</gene>
<evidence type="ECO:0000259" key="2">
    <source>
        <dbReference type="Pfam" id="PF18590"/>
    </source>
</evidence>
<sequence>MGFLDICCSCCSGNTVDKDEFPRAHITRAQPRKAEDETPQPVEPIDLTGTEPVDDVVEDASPAPSVSPQGSRTLATRRHVKDCKLKSGRHKIQLTGAVAAVPPCSAAECVGEVPKVSSSKVALGDGAYLVYSQEQNGSLNFAFKKQAPGSLDGVLAYIKPRTEFASYRYTDDNGCELAATNLQRTMQSQYVSDRKPFYESWCKFLKLTTSVNGTLYLLEASELSPPPKAVVLLYKDGALTPAQSGVPIELRDYSMVGVLPPAFDYNAVADVTERLKFTSLCDEHGASLAL</sequence>
<proteinExistence type="predicted"/>
<keyword evidence="4" id="KW-1185">Reference proteome</keyword>
<dbReference type="Proteomes" id="UP001497744">
    <property type="component" value="Unassembled WGS sequence"/>
</dbReference>
<feature type="domain" description="Immune mapped protein 2 N-terminal" evidence="2">
    <location>
        <begin position="125"/>
        <end position="218"/>
    </location>
</feature>
<accession>A0AAV4M003</accession>
<comment type="caution">
    <text evidence="3">The sequence shown here is derived from an EMBL/GenBank/DDBJ whole genome shotgun (WGS) entry which is preliminary data.</text>
</comment>
<dbReference type="AlphaFoldDB" id="A0AAV4M003"/>
<feature type="region of interest" description="Disordered" evidence="1">
    <location>
        <begin position="28"/>
        <end position="73"/>
    </location>
</feature>